<keyword evidence="3" id="KW-1185">Reference proteome</keyword>
<reference evidence="2" key="1">
    <citation type="journal article" date="2023" name="Mol. Phylogenet. Evol.">
        <title>Genome-scale phylogeny and comparative genomics of the fungal order Sordariales.</title>
        <authorList>
            <person name="Hensen N."/>
            <person name="Bonometti L."/>
            <person name="Westerberg I."/>
            <person name="Brannstrom I.O."/>
            <person name="Guillou S."/>
            <person name="Cros-Aarteil S."/>
            <person name="Calhoun S."/>
            <person name="Haridas S."/>
            <person name="Kuo A."/>
            <person name="Mondo S."/>
            <person name="Pangilinan J."/>
            <person name="Riley R."/>
            <person name="LaButti K."/>
            <person name="Andreopoulos B."/>
            <person name="Lipzen A."/>
            <person name="Chen C."/>
            <person name="Yan M."/>
            <person name="Daum C."/>
            <person name="Ng V."/>
            <person name="Clum A."/>
            <person name="Steindorff A."/>
            <person name="Ohm R.A."/>
            <person name="Martin F."/>
            <person name="Silar P."/>
            <person name="Natvig D.O."/>
            <person name="Lalanne C."/>
            <person name="Gautier V."/>
            <person name="Ament-Velasquez S.L."/>
            <person name="Kruys A."/>
            <person name="Hutchinson M.I."/>
            <person name="Powell A.J."/>
            <person name="Barry K."/>
            <person name="Miller A.N."/>
            <person name="Grigoriev I.V."/>
            <person name="Debuchy R."/>
            <person name="Gladieux P."/>
            <person name="Hiltunen Thoren M."/>
            <person name="Johannesson H."/>
        </authorList>
    </citation>
    <scope>NUCLEOTIDE SEQUENCE</scope>
    <source>
        <strain evidence="2">CBS 333.67</strain>
    </source>
</reference>
<feature type="region of interest" description="Disordered" evidence="1">
    <location>
        <begin position="148"/>
        <end position="182"/>
    </location>
</feature>
<protein>
    <submittedName>
        <fullName evidence="2">Uncharacterized protein</fullName>
    </submittedName>
</protein>
<accession>A0AAJ0GUA7</accession>
<comment type="caution">
    <text evidence="2">The sequence shown here is derived from an EMBL/GenBank/DDBJ whole genome shotgun (WGS) entry which is preliminary data.</text>
</comment>
<evidence type="ECO:0000256" key="1">
    <source>
        <dbReference type="SAM" id="MobiDB-lite"/>
    </source>
</evidence>
<reference evidence="2" key="2">
    <citation type="submission" date="2023-06" db="EMBL/GenBank/DDBJ databases">
        <authorList>
            <consortium name="Lawrence Berkeley National Laboratory"/>
            <person name="Mondo S.J."/>
            <person name="Hensen N."/>
            <person name="Bonometti L."/>
            <person name="Westerberg I."/>
            <person name="Brannstrom I.O."/>
            <person name="Guillou S."/>
            <person name="Cros-Aarteil S."/>
            <person name="Calhoun S."/>
            <person name="Haridas S."/>
            <person name="Kuo A."/>
            <person name="Pangilinan J."/>
            <person name="Riley R."/>
            <person name="Labutti K."/>
            <person name="Andreopoulos B."/>
            <person name="Lipzen A."/>
            <person name="Chen C."/>
            <person name="Yanf M."/>
            <person name="Daum C."/>
            <person name="Ng V."/>
            <person name="Clum A."/>
            <person name="Steindorff A."/>
            <person name="Ohm R."/>
            <person name="Martin F."/>
            <person name="Silar P."/>
            <person name="Natvig D."/>
            <person name="Lalanne C."/>
            <person name="Gautier V."/>
            <person name="Ament-Velasquez S.L."/>
            <person name="Kruys A."/>
            <person name="Hutchinson M.I."/>
            <person name="Powell A.J."/>
            <person name="Barry K."/>
            <person name="Miller A.N."/>
            <person name="Grigoriev I.V."/>
            <person name="Debuchy R."/>
            <person name="Gladieux P."/>
            <person name="Thoren M.H."/>
            <person name="Johannesson H."/>
        </authorList>
    </citation>
    <scope>NUCLEOTIDE SEQUENCE</scope>
    <source>
        <strain evidence="2">CBS 333.67</strain>
    </source>
</reference>
<dbReference type="RefSeq" id="XP_062722056.1">
    <property type="nucleotide sequence ID" value="XM_062861814.1"/>
</dbReference>
<proteinExistence type="predicted"/>
<sequence>MLGSLMTTCQRGIVSAPSAFAPCSRRRRPKGARAFPRNMPTQNTRTRFLGCAHPSMIGRSRRKTSRASLSTCSSGIGSIGSLDISSPWAGEAERAEWSPDPVASICRQYFRAEEAARRQEFLNSHAADMAMTLTAGLRVRRLPEPVVESLSDTASEAGEGRAGPSSAAKAADAAMQANPERPVDVPATAKITTRNPLGFYLPREFRWTYHMG</sequence>
<organism evidence="2 3">
    <name type="scientific">Chaetomium strumarium</name>
    <dbReference type="NCBI Taxonomy" id="1170767"/>
    <lineage>
        <taxon>Eukaryota</taxon>
        <taxon>Fungi</taxon>
        <taxon>Dikarya</taxon>
        <taxon>Ascomycota</taxon>
        <taxon>Pezizomycotina</taxon>
        <taxon>Sordariomycetes</taxon>
        <taxon>Sordariomycetidae</taxon>
        <taxon>Sordariales</taxon>
        <taxon>Chaetomiaceae</taxon>
        <taxon>Chaetomium</taxon>
    </lineage>
</organism>
<dbReference type="Proteomes" id="UP001273166">
    <property type="component" value="Unassembled WGS sequence"/>
</dbReference>
<dbReference type="GeneID" id="87880643"/>
<evidence type="ECO:0000313" key="3">
    <source>
        <dbReference type="Proteomes" id="UP001273166"/>
    </source>
</evidence>
<dbReference type="EMBL" id="JAUDZG010000003">
    <property type="protein sequence ID" value="KAK3306276.1"/>
    <property type="molecule type" value="Genomic_DNA"/>
</dbReference>
<dbReference type="AlphaFoldDB" id="A0AAJ0GUA7"/>
<feature type="compositionally biased region" description="Low complexity" evidence="1">
    <location>
        <begin position="162"/>
        <end position="177"/>
    </location>
</feature>
<evidence type="ECO:0000313" key="2">
    <source>
        <dbReference type="EMBL" id="KAK3306276.1"/>
    </source>
</evidence>
<name>A0AAJ0GUA7_9PEZI</name>
<gene>
    <name evidence="2" type="ORF">B0T15DRAFT_136264</name>
</gene>